<evidence type="ECO:0000256" key="2">
    <source>
        <dbReference type="SAM" id="MobiDB-lite"/>
    </source>
</evidence>
<gene>
    <name evidence="3" type="ORF">B0I35DRAFT_345621</name>
</gene>
<keyword evidence="4" id="KW-1185">Reference proteome</keyword>
<dbReference type="PANTHER" id="PTHR22761">
    <property type="entry name" value="CHARGED MULTIVESICULAR BODY PROTEIN"/>
    <property type="match status" value="1"/>
</dbReference>
<accession>A0A8K0WW66</accession>
<name>A0A8K0WW66_9HYPO</name>
<dbReference type="Gene3D" id="6.10.250.1710">
    <property type="match status" value="1"/>
</dbReference>
<feature type="region of interest" description="Disordered" evidence="2">
    <location>
        <begin position="391"/>
        <end position="464"/>
    </location>
</feature>
<proteinExistence type="predicted"/>
<dbReference type="Gene3D" id="1.10.287.1060">
    <property type="entry name" value="ESAT-6-like"/>
    <property type="match status" value="1"/>
</dbReference>
<dbReference type="EMBL" id="JAGPNK010000001">
    <property type="protein sequence ID" value="KAH7327855.1"/>
    <property type="molecule type" value="Genomic_DNA"/>
</dbReference>
<dbReference type="Pfam" id="PF03357">
    <property type="entry name" value="Snf7"/>
    <property type="match status" value="1"/>
</dbReference>
<organism evidence="3 4">
    <name type="scientific">Stachybotrys elegans</name>
    <dbReference type="NCBI Taxonomy" id="80388"/>
    <lineage>
        <taxon>Eukaryota</taxon>
        <taxon>Fungi</taxon>
        <taxon>Dikarya</taxon>
        <taxon>Ascomycota</taxon>
        <taxon>Pezizomycotina</taxon>
        <taxon>Sordariomycetes</taxon>
        <taxon>Hypocreomycetidae</taxon>
        <taxon>Hypocreales</taxon>
        <taxon>Stachybotryaceae</taxon>
        <taxon>Stachybotrys</taxon>
    </lineage>
</organism>
<feature type="coiled-coil region" evidence="1">
    <location>
        <begin position="252"/>
        <end position="286"/>
    </location>
</feature>
<dbReference type="InterPro" id="IPR005024">
    <property type="entry name" value="Snf7_fam"/>
</dbReference>
<dbReference type="AlphaFoldDB" id="A0A8K0WW66"/>
<feature type="compositionally biased region" description="Basic and acidic residues" evidence="2">
    <location>
        <begin position="453"/>
        <end position="464"/>
    </location>
</feature>
<evidence type="ECO:0000313" key="3">
    <source>
        <dbReference type="EMBL" id="KAH7327855.1"/>
    </source>
</evidence>
<dbReference type="GO" id="GO:0009898">
    <property type="term" value="C:cytoplasmic side of plasma membrane"/>
    <property type="evidence" value="ECO:0007669"/>
    <property type="project" value="TreeGrafter"/>
</dbReference>
<protein>
    <submittedName>
        <fullName evidence="3">Snf7-domain-containing protein</fullName>
    </submittedName>
</protein>
<dbReference type="GO" id="GO:0000815">
    <property type="term" value="C:ESCRT III complex"/>
    <property type="evidence" value="ECO:0007669"/>
    <property type="project" value="TreeGrafter"/>
</dbReference>
<feature type="compositionally biased region" description="Basic and acidic residues" evidence="2">
    <location>
        <begin position="392"/>
        <end position="416"/>
    </location>
</feature>
<dbReference type="GO" id="GO:0032511">
    <property type="term" value="P:late endosome to vacuole transport via multivesicular body sorting pathway"/>
    <property type="evidence" value="ECO:0007669"/>
    <property type="project" value="TreeGrafter"/>
</dbReference>
<comment type="caution">
    <text evidence="3">The sequence shown here is derived from an EMBL/GenBank/DDBJ whole genome shotgun (WGS) entry which is preliminary data.</text>
</comment>
<dbReference type="GO" id="GO:0005771">
    <property type="term" value="C:multivesicular body"/>
    <property type="evidence" value="ECO:0007669"/>
    <property type="project" value="TreeGrafter"/>
</dbReference>
<dbReference type="Proteomes" id="UP000813444">
    <property type="component" value="Unassembled WGS sequence"/>
</dbReference>
<evidence type="ECO:0000256" key="1">
    <source>
        <dbReference type="SAM" id="Coils"/>
    </source>
</evidence>
<evidence type="ECO:0000313" key="4">
    <source>
        <dbReference type="Proteomes" id="UP000813444"/>
    </source>
</evidence>
<sequence>MGELTDYLEHHDANFRKARLSALYSDFRSQRTLNIEGYNANITAWRNALSRLATEGLLARHNSDSSVLVLSVDTSLLRALEHKKYGQPLTLGAVVHDAVSHKELIPLAEFNKLQHSIYQSSWASVPWNVMGWALRQAGLDFSLKGQDTLPKGRYVIVENMEAASTKLRLLMADKTSKFDQVFTKTEFQKTFATELINHQRLSDSDFDVLLKYLSRDKDIIAYDGQTIKIKTSNNQGSLSEEDSAMASIKELTANLKHQTALLDARIAELEAEAKAAVARKNRISALAALKSKKIAESSLATRYTTLSQLEEVAARIEQASDNVQLVKIMESSTGVLEKLNSEVGSVEKVDGVMDRLREQMSDTDEVSAILAESTGVAIDEGEIDEELAAMESQEHAQEEEARRQKLEAEKQREQVEAQRVLDALPDVPMGTEPMRALTPTTETGIGDLVIGDGTEKERQPIPDA</sequence>
<dbReference type="Pfam" id="PF25880">
    <property type="entry name" value="WHD_CHMP7_1st"/>
    <property type="match status" value="1"/>
</dbReference>
<dbReference type="OrthoDB" id="10250120at2759"/>
<reference evidence="3" key="1">
    <citation type="journal article" date="2021" name="Nat. Commun.">
        <title>Genetic determinants of endophytism in the Arabidopsis root mycobiome.</title>
        <authorList>
            <person name="Mesny F."/>
            <person name="Miyauchi S."/>
            <person name="Thiergart T."/>
            <person name="Pickel B."/>
            <person name="Atanasova L."/>
            <person name="Karlsson M."/>
            <person name="Huettel B."/>
            <person name="Barry K.W."/>
            <person name="Haridas S."/>
            <person name="Chen C."/>
            <person name="Bauer D."/>
            <person name="Andreopoulos W."/>
            <person name="Pangilinan J."/>
            <person name="LaButti K."/>
            <person name="Riley R."/>
            <person name="Lipzen A."/>
            <person name="Clum A."/>
            <person name="Drula E."/>
            <person name="Henrissat B."/>
            <person name="Kohler A."/>
            <person name="Grigoriev I.V."/>
            <person name="Martin F.M."/>
            <person name="Hacquard S."/>
        </authorList>
    </citation>
    <scope>NUCLEOTIDE SEQUENCE</scope>
    <source>
        <strain evidence="3">MPI-CAGE-CH-0235</strain>
    </source>
</reference>
<keyword evidence="1" id="KW-0175">Coiled coil</keyword>
<dbReference type="GO" id="GO:0006900">
    <property type="term" value="P:vesicle budding from membrane"/>
    <property type="evidence" value="ECO:0007669"/>
    <property type="project" value="TreeGrafter"/>
</dbReference>
<dbReference type="PANTHER" id="PTHR22761:SF18">
    <property type="entry name" value="SORTING PROTEIN SNF7 FAMILY PROTEIN, PUTATIVE (AFU_ORTHOLOGUE AFUA_2G16692)-RELATED"/>
    <property type="match status" value="1"/>
</dbReference>